<feature type="region of interest" description="Disordered" evidence="1">
    <location>
        <begin position="234"/>
        <end position="278"/>
    </location>
</feature>
<dbReference type="Gene3D" id="2.30.180.10">
    <property type="entry name" value="FAS1 domain"/>
    <property type="match status" value="1"/>
</dbReference>
<evidence type="ECO:0000313" key="4">
    <source>
        <dbReference type="Proteomes" id="UP000515498"/>
    </source>
</evidence>
<feature type="region of interest" description="Disordered" evidence="1">
    <location>
        <begin position="1"/>
        <end position="30"/>
    </location>
</feature>
<protein>
    <submittedName>
        <fullName evidence="3">Fasciclin domain-containing protein</fullName>
    </submittedName>
</protein>
<evidence type="ECO:0000313" key="3">
    <source>
        <dbReference type="EMBL" id="QNJ92155.1"/>
    </source>
</evidence>
<evidence type="ECO:0000256" key="1">
    <source>
        <dbReference type="SAM" id="MobiDB-lite"/>
    </source>
</evidence>
<dbReference type="PROSITE" id="PS50213">
    <property type="entry name" value="FAS1"/>
    <property type="match status" value="1"/>
</dbReference>
<dbReference type="InterPro" id="IPR050904">
    <property type="entry name" value="Adhesion/Biosynth-related"/>
</dbReference>
<dbReference type="Proteomes" id="UP000515498">
    <property type="component" value="Chromosome"/>
</dbReference>
<dbReference type="KEGG" id="mflu:HZU40_28970"/>
<dbReference type="GO" id="GO:0005615">
    <property type="term" value="C:extracellular space"/>
    <property type="evidence" value="ECO:0007669"/>
    <property type="project" value="TreeGrafter"/>
</dbReference>
<dbReference type="SMART" id="SM00554">
    <property type="entry name" value="FAS1"/>
    <property type="match status" value="1"/>
</dbReference>
<dbReference type="InterPro" id="IPR036378">
    <property type="entry name" value="FAS1_dom_sf"/>
</dbReference>
<proteinExistence type="predicted"/>
<feature type="domain" description="FAS1" evidence="2">
    <location>
        <begin position="95"/>
        <end position="227"/>
    </location>
</feature>
<evidence type="ECO:0000259" key="2">
    <source>
        <dbReference type="PROSITE" id="PS50213"/>
    </source>
</evidence>
<organism evidence="3 4">
    <name type="scientific">Mycolicibacterium fluoranthenivorans</name>
    <dbReference type="NCBI Taxonomy" id="258505"/>
    <lineage>
        <taxon>Bacteria</taxon>
        <taxon>Bacillati</taxon>
        <taxon>Actinomycetota</taxon>
        <taxon>Actinomycetes</taxon>
        <taxon>Mycobacteriales</taxon>
        <taxon>Mycobacteriaceae</taxon>
        <taxon>Mycolicibacterium</taxon>
    </lineage>
</organism>
<dbReference type="Pfam" id="PF02469">
    <property type="entry name" value="Fasciclin"/>
    <property type="match status" value="1"/>
</dbReference>
<dbReference type="GO" id="GO:0030198">
    <property type="term" value="P:extracellular matrix organization"/>
    <property type="evidence" value="ECO:0007669"/>
    <property type="project" value="TreeGrafter"/>
</dbReference>
<feature type="region of interest" description="Disordered" evidence="1">
    <location>
        <begin position="61"/>
        <end position="81"/>
    </location>
</feature>
<dbReference type="PANTHER" id="PTHR10900:SF77">
    <property type="entry name" value="FI19380P1"/>
    <property type="match status" value="1"/>
</dbReference>
<dbReference type="AlphaFoldDB" id="A0A7G8PCT9"/>
<dbReference type="GO" id="GO:0031012">
    <property type="term" value="C:extracellular matrix"/>
    <property type="evidence" value="ECO:0007669"/>
    <property type="project" value="TreeGrafter"/>
</dbReference>
<dbReference type="SUPFAM" id="SSF82153">
    <property type="entry name" value="FAS1 domain"/>
    <property type="match status" value="1"/>
</dbReference>
<sequence length="278" mass="28077">MVSAHCAHLGPRPSSPPSFTHLDQARDGGTHVQARTGKLIGGVVVSAAIALSAAVTAHADTTTPTAPIPTPQGPACDAGIKSVTSGPGSLESLAKEGSSAALAAIPEISTFSQAVSGQLNPAVNVSSVLDNGPYVVFAPSNDAFAKLDPAQLEAIKADPAKLTALVYYHMVLGILGPDDIHGTMYTQQGKPVVVKGKGGDITVNDAKVTCGGIKAENMRVYILDTVLDPAQAPEVVTATPTSTSSTETTSATETTATSTPAAETPVTTTTTTTVAPPR</sequence>
<dbReference type="InterPro" id="IPR000782">
    <property type="entry name" value="FAS1_domain"/>
</dbReference>
<dbReference type="GO" id="GO:0050839">
    <property type="term" value="F:cell adhesion molecule binding"/>
    <property type="evidence" value="ECO:0007669"/>
    <property type="project" value="TreeGrafter"/>
</dbReference>
<dbReference type="PANTHER" id="PTHR10900">
    <property type="entry name" value="PERIOSTIN-RELATED"/>
    <property type="match status" value="1"/>
</dbReference>
<accession>A0A7G8PCT9</accession>
<gene>
    <name evidence="3" type="ORF">HZU40_28970</name>
</gene>
<name>A0A7G8PCT9_9MYCO</name>
<dbReference type="GO" id="GO:0007155">
    <property type="term" value="P:cell adhesion"/>
    <property type="evidence" value="ECO:0007669"/>
    <property type="project" value="TreeGrafter"/>
</dbReference>
<dbReference type="EMBL" id="CP059894">
    <property type="protein sequence ID" value="QNJ92155.1"/>
    <property type="molecule type" value="Genomic_DNA"/>
</dbReference>
<reference evidence="3 4" key="1">
    <citation type="submission" date="2020-07" db="EMBL/GenBank/DDBJ databases">
        <title>Draft genome sequence of four isobutane-metabolizing strains capable of cometabolically degrading diverse ether contaminants.</title>
        <authorList>
            <person name="Chen W."/>
            <person name="Faulkner N."/>
            <person name="Smith C."/>
            <person name="Hyman M."/>
        </authorList>
    </citation>
    <scope>NUCLEOTIDE SEQUENCE [LARGE SCALE GENOMIC DNA]</scope>
    <source>
        <strain evidence="3 4">2A</strain>
    </source>
</reference>